<dbReference type="Proteomes" id="UP001292094">
    <property type="component" value="Unassembled WGS sequence"/>
</dbReference>
<accession>A0AAE1PQC3</accession>
<comment type="caution">
    <text evidence="8">The sequence shown here is derived from an EMBL/GenBank/DDBJ whole genome shotgun (WGS) entry which is preliminary data.</text>
</comment>
<evidence type="ECO:0000259" key="7">
    <source>
        <dbReference type="PROSITE" id="PS50003"/>
    </source>
</evidence>
<feature type="region of interest" description="Disordered" evidence="6">
    <location>
        <begin position="226"/>
        <end position="279"/>
    </location>
</feature>
<name>A0AAE1PQC3_9EUCA</name>
<dbReference type="GO" id="GO:0032934">
    <property type="term" value="F:sterol binding"/>
    <property type="evidence" value="ECO:0007669"/>
    <property type="project" value="TreeGrafter"/>
</dbReference>
<dbReference type="EMBL" id="JAWZYT010001440">
    <property type="protein sequence ID" value="KAK4312131.1"/>
    <property type="molecule type" value="Genomic_DNA"/>
</dbReference>
<feature type="domain" description="PH" evidence="7">
    <location>
        <begin position="13"/>
        <end position="110"/>
    </location>
</feature>
<feature type="compositionally biased region" description="Basic and acidic residues" evidence="6">
    <location>
        <begin position="680"/>
        <end position="699"/>
    </location>
</feature>
<feature type="compositionally biased region" description="Gly residues" evidence="6">
    <location>
        <begin position="131"/>
        <end position="148"/>
    </location>
</feature>
<feature type="compositionally biased region" description="Low complexity" evidence="6">
    <location>
        <begin position="240"/>
        <end position="261"/>
    </location>
</feature>
<dbReference type="PROSITE" id="PS50003">
    <property type="entry name" value="PH_DOMAIN"/>
    <property type="match status" value="1"/>
</dbReference>
<evidence type="ECO:0000313" key="8">
    <source>
        <dbReference type="EMBL" id="KAK4312131.1"/>
    </source>
</evidence>
<comment type="similarity">
    <text evidence="4">Belongs to the OSBP family.</text>
</comment>
<dbReference type="SUPFAM" id="SSF50729">
    <property type="entry name" value="PH domain-like"/>
    <property type="match status" value="1"/>
</dbReference>
<keyword evidence="2 5" id="KW-0445">Lipid transport</keyword>
<organism evidence="8 9">
    <name type="scientific">Petrolisthes manimaculis</name>
    <dbReference type="NCBI Taxonomy" id="1843537"/>
    <lineage>
        <taxon>Eukaryota</taxon>
        <taxon>Metazoa</taxon>
        <taxon>Ecdysozoa</taxon>
        <taxon>Arthropoda</taxon>
        <taxon>Crustacea</taxon>
        <taxon>Multicrustacea</taxon>
        <taxon>Malacostraca</taxon>
        <taxon>Eumalacostraca</taxon>
        <taxon>Eucarida</taxon>
        <taxon>Decapoda</taxon>
        <taxon>Pleocyemata</taxon>
        <taxon>Anomura</taxon>
        <taxon>Galatheoidea</taxon>
        <taxon>Porcellanidae</taxon>
        <taxon>Petrolisthes</taxon>
    </lineage>
</organism>
<protein>
    <recommendedName>
        <fullName evidence="5">Oxysterol-binding protein</fullName>
    </recommendedName>
</protein>
<evidence type="ECO:0000256" key="1">
    <source>
        <dbReference type="ARBA" id="ARBA00022448"/>
    </source>
</evidence>
<dbReference type="GO" id="GO:0016020">
    <property type="term" value="C:membrane"/>
    <property type="evidence" value="ECO:0007669"/>
    <property type="project" value="TreeGrafter"/>
</dbReference>
<keyword evidence="1 5" id="KW-0813">Transport</keyword>
<dbReference type="SMART" id="SM00233">
    <property type="entry name" value="PH"/>
    <property type="match status" value="1"/>
</dbReference>
<feature type="region of interest" description="Disordered" evidence="6">
    <location>
        <begin position="121"/>
        <end position="149"/>
    </location>
</feature>
<evidence type="ECO:0000256" key="3">
    <source>
        <dbReference type="ARBA" id="ARBA00023121"/>
    </source>
</evidence>
<feature type="compositionally biased region" description="Low complexity" evidence="6">
    <location>
        <begin position="307"/>
        <end position="320"/>
    </location>
</feature>
<dbReference type="PANTHER" id="PTHR10972">
    <property type="entry name" value="OXYSTEROL-BINDING PROTEIN-RELATED"/>
    <property type="match status" value="1"/>
</dbReference>
<evidence type="ECO:0000313" key="9">
    <source>
        <dbReference type="Proteomes" id="UP001292094"/>
    </source>
</evidence>
<reference evidence="8" key="1">
    <citation type="submission" date="2023-11" db="EMBL/GenBank/DDBJ databases">
        <title>Genome assemblies of two species of porcelain crab, Petrolisthes cinctipes and Petrolisthes manimaculis (Anomura: Porcellanidae).</title>
        <authorList>
            <person name="Angst P."/>
        </authorList>
    </citation>
    <scope>NUCLEOTIDE SEQUENCE</scope>
    <source>
        <strain evidence="8">PB745_02</strain>
        <tissue evidence="8">Gill</tissue>
    </source>
</reference>
<feature type="compositionally biased region" description="Polar residues" evidence="6">
    <location>
        <begin position="265"/>
        <end position="279"/>
    </location>
</feature>
<dbReference type="Gene3D" id="3.30.70.3490">
    <property type="match status" value="1"/>
</dbReference>
<dbReference type="PROSITE" id="PS01013">
    <property type="entry name" value="OSBP"/>
    <property type="match status" value="1"/>
</dbReference>
<dbReference type="GO" id="GO:0005829">
    <property type="term" value="C:cytosol"/>
    <property type="evidence" value="ECO:0007669"/>
    <property type="project" value="TreeGrafter"/>
</dbReference>
<dbReference type="InterPro" id="IPR037239">
    <property type="entry name" value="OSBP_sf"/>
</dbReference>
<evidence type="ECO:0000256" key="2">
    <source>
        <dbReference type="ARBA" id="ARBA00023055"/>
    </source>
</evidence>
<feature type="region of interest" description="Disordered" evidence="6">
    <location>
        <begin position="303"/>
        <end position="358"/>
    </location>
</feature>
<dbReference type="InterPro" id="IPR001849">
    <property type="entry name" value="PH_domain"/>
</dbReference>
<dbReference type="InterPro" id="IPR000648">
    <property type="entry name" value="Oxysterol-bd"/>
</dbReference>
<dbReference type="Gene3D" id="2.40.160.120">
    <property type="match status" value="1"/>
</dbReference>
<sequence>MKLKDTEMDENLRQPYEGQLIKFTNVVKGWQARWFILNPESGTLEYYLSESDKHERARGSIQLAGAVISPSDEDSYTFTVSPAAGESYKLRATDTRDRQMWLNRLRVIAEMHTRAIAHNHPPLAPREHRTVGGGSGGSGIGSQQGGTASGPPMGLAVLDAFTQVAEVLDEARRHHAALATAIEDMPAFGSGMRCTEPNLLLLKATSQATLLCLDQCLGVLRTQHMAAPHHQPSPPVTTVSTRLGSPSLRSSSPSLRARTAPHSPTPGSTHSFSGSSQACHGSHVSSEAFPISAVTTVCQADGGEAQTGTTSCSSSITSGTPTASPKHLPTTHSGGTENESEVSDEEGAGGDGELGEVGDGQRSVIMHIISQLRLGMDLTRVTLPTFILERRSLLEMFADFLGHPDYFVRIADATSPEDRMQEVVKWYLTSIHVGRNGSVAKKPYNPIIGEVFHCSWRIPRNLDANLQEGDGSQESKTGDEKNNYITVKYSAEQVSHHPPVSAFFFECPEKQLSINAHIWTKSKFMGMSVGVNLVGDITVVVGGNVRESYNLAMPSAYARSILTEPWVELGGRVNVSSPESGCQAVIVFHTKPFYGGKLHRVTAEVKNAAGNTLSRVQGEWDSVLEFSYADGTQEVIDVTSIPIVCVKRVRPLPQQTVNESRRLWLDVSMALARGDVETATEHKRALEEQQRKDERERAARNITFPTQLFRSPAPDHWVYNQLPSYAFAACPTYSSQPQ</sequence>
<dbReference type="FunFam" id="1.10.287.2720:FF:000001">
    <property type="entry name" value="Oxysterol-binding OBPalpha"/>
    <property type="match status" value="1"/>
</dbReference>
<dbReference type="Gene3D" id="2.30.29.30">
    <property type="entry name" value="Pleckstrin-homology domain (PH domain)/Phosphotyrosine-binding domain (PTB)"/>
    <property type="match status" value="1"/>
</dbReference>
<dbReference type="InterPro" id="IPR018494">
    <property type="entry name" value="Oxysterol-bd_CS"/>
</dbReference>
<dbReference type="Gene3D" id="1.10.287.2720">
    <property type="match status" value="1"/>
</dbReference>
<dbReference type="Pfam" id="PF00169">
    <property type="entry name" value="PH"/>
    <property type="match status" value="1"/>
</dbReference>
<evidence type="ECO:0000256" key="6">
    <source>
        <dbReference type="SAM" id="MobiDB-lite"/>
    </source>
</evidence>
<gene>
    <name evidence="8" type="ORF">Pmani_016424</name>
</gene>
<keyword evidence="3" id="KW-0446">Lipid-binding</keyword>
<proteinExistence type="inferred from homology"/>
<dbReference type="GO" id="GO:0006869">
    <property type="term" value="P:lipid transport"/>
    <property type="evidence" value="ECO:0007669"/>
    <property type="project" value="UniProtKB-KW"/>
</dbReference>
<keyword evidence="9" id="KW-1185">Reference proteome</keyword>
<evidence type="ECO:0000256" key="5">
    <source>
        <dbReference type="RuleBase" id="RU003845"/>
    </source>
</evidence>
<dbReference type="SUPFAM" id="SSF144000">
    <property type="entry name" value="Oxysterol-binding protein-like"/>
    <property type="match status" value="1"/>
</dbReference>
<dbReference type="PANTHER" id="PTHR10972:SF141">
    <property type="entry name" value="OXYSTEROL-BINDING PROTEIN"/>
    <property type="match status" value="1"/>
</dbReference>
<feature type="region of interest" description="Disordered" evidence="6">
    <location>
        <begin position="680"/>
        <end position="700"/>
    </location>
</feature>
<feature type="compositionally biased region" description="Acidic residues" evidence="6">
    <location>
        <begin position="338"/>
        <end position="356"/>
    </location>
</feature>
<evidence type="ECO:0000256" key="4">
    <source>
        <dbReference type="RuleBase" id="RU003844"/>
    </source>
</evidence>
<dbReference type="CDD" id="cd13291">
    <property type="entry name" value="PH_ORP10_ORP11"/>
    <property type="match status" value="1"/>
</dbReference>
<dbReference type="Pfam" id="PF01237">
    <property type="entry name" value="Oxysterol_BP"/>
    <property type="match status" value="1"/>
</dbReference>
<dbReference type="AlphaFoldDB" id="A0AAE1PQC3"/>
<dbReference type="InterPro" id="IPR011993">
    <property type="entry name" value="PH-like_dom_sf"/>
</dbReference>